<reference evidence="1" key="2">
    <citation type="journal article" date="2018" name="Nat. Commun.">
        <title>Tailed giant Tupanvirus possesses the most complete translational apparatus of the known virosphere.</title>
        <authorList>
            <person name="Abrahao J."/>
            <person name="Silva L."/>
            <person name="Silva L.S."/>
            <person name="Khalil J.Y.B."/>
            <person name="Rodrigues R."/>
            <person name="Arantes T."/>
            <person name="Assis F."/>
            <person name="Boratto P."/>
            <person name="Andrade M."/>
            <person name="Kroon E.G."/>
            <person name="Ribeiro B."/>
            <person name="Bergier I."/>
            <person name="Seligmann H."/>
            <person name="Ghigo E."/>
            <person name="Colson P."/>
            <person name="Levasseur A."/>
            <person name="Kroemer G."/>
            <person name="Raoult D."/>
            <person name="La Scola B."/>
        </authorList>
    </citation>
    <scope>NUCLEOTIDE SEQUENCE [LARGE SCALE GENOMIC DNA]</scope>
    <source>
        <strain evidence="1">Deep ocean</strain>
    </source>
</reference>
<dbReference type="KEGG" id="vg:80517584"/>
<dbReference type="GeneID" id="80517584"/>
<accession>A0A6N1NUZ9</accession>
<reference evidence="1" key="1">
    <citation type="submission" date="2017-06" db="EMBL/GenBank/DDBJ databases">
        <authorList>
            <person name="Assis F.L."/>
            <person name="Abrahao J.S."/>
            <person name="Silva L."/>
            <person name="Khalil J.B."/>
            <person name="Rodrigues R."/>
            <person name="Silva L.S."/>
            <person name="Boratto P."/>
            <person name="Andrade M."/>
            <person name="Kroon E.G."/>
            <person name="Ribeiro B."/>
            <person name="Bergier I."/>
            <person name="Seligmann H."/>
            <person name="Ghigo E."/>
            <person name="Colson P."/>
            <person name="Levasseur A."/>
            <person name="Raoult D."/>
            <person name="Scola B.L."/>
        </authorList>
    </citation>
    <scope>NUCLEOTIDE SEQUENCE</scope>
    <source>
        <strain evidence="1">Deep ocean</strain>
    </source>
</reference>
<dbReference type="EMBL" id="MF405918">
    <property type="protein sequence ID" value="QKU34272.1"/>
    <property type="molecule type" value="Genomic_DNA"/>
</dbReference>
<dbReference type="RefSeq" id="YP_010780893.1">
    <property type="nucleotide sequence ID" value="NC_075038.1"/>
</dbReference>
<organism evidence="1">
    <name type="scientific">Tupanvirus deep ocean</name>
    <dbReference type="NCBI Taxonomy" id="2126984"/>
    <lineage>
        <taxon>Viruses</taxon>
        <taxon>Varidnaviria</taxon>
        <taxon>Bamfordvirae</taxon>
        <taxon>Nucleocytoviricota</taxon>
        <taxon>Megaviricetes</taxon>
        <taxon>Imitervirales</taxon>
        <taxon>Mimiviridae</taxon>
        <taxon>Megamimivirinae</taxon>
        <taxon>Tupanvirus</taxon>
        <taxon>Tupanvirus altamarinense</taxon>
    </lineage>
</organism>
<protein>
    <submittedName>
        <fullName evidence="1">Putative ORFan</fullName>
    </submittedName>
</protein>
<name>A0A6N1NUZ9_9VIRU</name>
<sequence length="118" mass="14042">MGICFSICNMHVSDMVIYNYFNHCGNSYVILYAYSGRVGYMAIEMCKKGNWEEICKEIEINNNYHIHELPKTYYEFSKKNFMTVSHPLVKFLTFMNDNNKPIVKAKYIKLNNKIWRSD</sequence>
<evidence type="ECO:0000313" key="1">
    <source>
        <dbReference type="EMBL" id="QKU34272.1"/>
    </source>
</evidence>
<proteinExistence type="predicted"/>